<dbReference type="Pfam" id="PF02518">
    <property type="entry name" value="HATPase_c"/>
    <property type="match status" value="1"/>
</dbReference>
<keyword evidence="3" id="KW-0547">Nucleotide-binding</keyword>
<dbReference type="RefSeq" id="WP_016147792.1">
    <property type="nucleotide sequence ID" value="NZ_CABKSA010000001.1"/>
</dbReference>
<dbReference type="SUPFAM" id="SSF55874">
    <property type="entry name" value="ATPase domain of HSP90 chaperone/DNA topoisomerase II/histidine kinase"/>
    <property type="match status" value="1"/>
</dbReference>
<dbReference type="Gene3D" id="3.30.565.10">
    <property type="entry name" value="Histidine kinase-like ATPase, C-terminal domain"/>
    <property type="match status" value="1"/>
</dbReference>
<dbReference type="STRING" id="501571.GCA_900143195_00714"/>
<dbReference type="AlphaFoldDB" id="A0A1Y4LT07"/>
<protein>
    <submittedName>
        <fullName evidence="3">ATP-binding protein</fullName>
    </submittedName>
</protein>
<keyword evidence="3" id="KW-0067">ATP-binding</keyword>
<reference evidence="3" key="2">
    <citation type="journal article" date="2018" name="BMC Genomics">
        <title>Whole genome sequencing and function prediction of 133 gut anaerobes isolated from chicken caecum in pure cultures.</title>
        <authorList>
            <person name="Medvecky M."/>
            <person name="Cejkova D."/>
            <person name="Polansky O."/>
            <person name="Karasova D."/>
            <person name="Kubasova T."/>
            <person name="Cizek A."/>
            <person name="Rychlik I."/>
        </authorList>
    </citation>
    <scope>NUCLEOTIDE SEQUENCE</scope>
    <source>
        <strain evidence="3">An179</strain>
        <strain evidence="2">An180</strain>
    </source>
</reference>
<evidence type="ECO:0000313" key="5">
    <source>
        <dbReference type="Proteomes" id="UP000195897"/>
    </source>
</evidence>
<gene>
    <name evidence="3" type="ORF">B5F15_08150</name>
    <name evidence="2" type="ORF">B5F17_08195</name>
</gene>
<dbReference type="CDD" id="cd00075">
    <property type="entry name" value="HATPase"/>
    <property type="match status" value="1"/>
</dbReference>
<reference evidence="4 5" key="1">
    <citation type="submission" date="2017-04" db="EMBL/GenBank/DDBJ databases">
        <title>Function of individual gut microbiota members based on whole genome sequencing of pure cultures obtained from chicken caecum.</title>
        <authorList>
            <person name="Medvecky M."/>
            <person name="Cejkova D."/>
            <person name="Polansky O."/>
            <person name="Karasova D."/>
            <person name="Kubasova T."/>
            <person name="Cizek A."/>
            <person name="Rychlik I."/>
        </authorList>
    </citation>
    <scope>NUCLEOTIDE SEQUENCE [LARGE SCALE GENOMIC DNA]</scope>
    <source>
        <strain evidence="4">An179</strain>
        <strain evidence="5">An180</strain>
    </source>
</reference>
<dbReference type="InterPro" id="IPR036890">
    <property type="entry name" value="HATPase_C_sf"/>
</dbReference>
<dbReference type="EMBL" id="NFKK01000008">
    <property type="protein sequence ID" value="OUP52677.1"/>
    <property type="molecule type" value="Genomic_DNA"/>
</dbReference>
<sequence>MDFRDFLDGQEWSVRQMLDALDASDRAFVRVDDAGRIIAQTDRAEDLLGQPALRPIYEVLGELAARTVRIAIARGETMRTRDVIDGHTVTITICPGPEGHLIYIEPETQTGPLLRDQLVEQRLRAALSVLALDEPRARQKSVLRMCRLLHEIEQLDGRTTLPRTMQRCEIGALCADTVRFAARCTTIPIELEGRYLTAVCEMDGIRMALYHLLTNAILAPGVSQITVRWGGAPGHVWFEVADDGMVLSEEAFQALCTASARVGTASGLPPVIEGHTPGLGLPTVCEIAMRHGGGVSLVGAPEGKAVRVTIADDLPEDPAILRAPKFVEDGYPLEETELSVL</sequence>
<dbReference type="GO" id="GO:0005524">
    <property type="term" value="F:ATP binding"/>
    <property type="evidence" value="ECO:0007669"/>
    <property type="project" value="UniProtKB-KW"/>
</dbReference>
<name>A0A1Y4LT07_9FIRM</name>
<dbReference type="InterPro" id="IPR003594">
    <property type="entry name" value="HATPase_dom"/>
</dbReference>
<accession>A0A1Y4LT07</accession>
<evidence type="ECO:0000259" key="1">
    <source>
        <dbReference type="Pfam" id="PF02518"/>
    </source>
</evidence>
<evidence type="ECO:0000313" key="3">
    <source>
        <dbReference type="EMBL" id="OUP58131.1"/>
    </source>
</evidence>
<proteinExistence type="predicted"/>
<comment type="caution">
    <text evidence="3">The sequence shown here is derived from an EMBL/GenBank/DDBJ whole genome shotgun (WGS) entry which is preliminary data.</text>
</comment>
<dbReference type="Proteomes" id="UP000195897">
    <property type="component" value="Unassembled WGS sequence"/>
</dbReference>
<evidence type="ECO:0000313" key="2">
    <source>
        <dbReference type="EMBL" id="OUP52677.1"/>
    </source>
</evidence>
<evidence type="ECO:0000313" key="4">
    <source>
        <dbReference type="Proteomes" id="UP000195326"/>
    </source>
</evidence>
<dbReference type="Proteomes" id="UP000195326">
    <property type="component" value="Unassembled WGS sequence"/>
</dbReference>
<feature type="domain" description="Histidine kinase/HSP90-like ATPase" evidence="1">
    <location>
        <begin position="203"/>
        <end position="310"/>
    </location>
</feature>
<organism evidence="3 4">
    <name type="scientific">Butyricicoccus pullicaecorum</name>
    <dbReference type="NCBI Taxonomy" id="501571"/>
    <lineage>
        <taxon>Bacteria</taxon>
        <taxon>Bacillati</taxon>
        <taxon>Bacillota</taxon>
        <taxon>Clostridia</taxon>
        <taxon>Eubacteriales</taxon>
        <taxon>Butyricicoccaceae</taxon>
        <taxon>Butyricicoccus</taxon>
    </lineage>
</organism>
<dbReference type="EMBL" id="NFKL01000010">
    <property type="protein sequence ID" value="OUP58131.1"/>
    <property type="molecule type" value="Genomic_DNA"/>
</dbReference>